<feature type="domain" description="Histidine kinase" evidence="4">
    <location>
        <begin position="155"/>
        <end position="362"/>
    </location>
</feature>
<evidence type="ECO:0000256" key="1">
    <source>
        <dbReference type="ARBA" id="ARBA00000085"/>
    </source>
</evidence>
<dbReference type="Pfam" id="PF02518">
    <property type="entry name" value="HATPase_c"/>
    <property type="match status" value="1"/>
</dbReference>
<keyword evidence="3" id="KW-0597">Phosphoprotein</keyword>
<dbReference type="RefSeq" id="WP_255852050.1">
    <property type="nucleotide sequence ID" value="NZ_CP073347.1"/>
</dbReference>
<dbReference type="SUPFAM" id="SSF55785">
    <property type="entry name" value="PYP-like sensor domain (PAS domain)"/>
    <property type="match status" value="1"/>
</dbReference>
<dbReference type="PROSITE" id="PS50109">
    <property type="entry name" value="HIS_KIN"/>
    <property type="match status" value="1"/>
</dbReference>
<evidence type="ECO:0000256" key="3">
    <source>
        <dbReference type="ARBA" id="ARBA00022553"/>
    </source>
</evidence>
<dbReference type="InterPro" id="IPR035965">
    <property type="entry name" value="PAS-like_dom_sf"/>
</dbReference>
<dbReference type="EC" id="2.7.13.3" evidence="2"/>
<dbReference type="InterPro" id="IPR003661">
    <property type="entry name" value="HisK_dim/P_dom"/>
</dbReference>
<dbReference type="PANTHER" id="PTHR43065">
    <property type="entry name" value="SENSOR HISTIDINE KINASE"/>
    <property type="match status" value="1"/>
</dbReference>
<dbReference type="Pfam" id="PF13188">
    <property type="entry name" value="PAS_8"/>
    <property type="match status" value="1"/>
</dbReference>
<dbReference type="Pfam" id="PF00512">
    <property type="entry name" value="HisKA"/>
    <property type="match status" value="1"/>
</dbReference>
<keyword evidence="7" id="KW-1185">Reference proteome</keyword>
<dbReference type="SUPFAM" id="SSF47384">
    <property type="entry name" value="Homodimeric domain of signal transducing histidine kinase"/>
    <property type="match status" value="1"/>
</dbReference>
<dbReference type="SMART" id="SM00387">
    <property type="entry name" value="HATPase_c"/>
    <property type="match status" value="1"/>
</dbReference>
<dbReference type="SMART" id="SM00388">
    <property type="entry name" value="HisKA"/>
    <property type="match status" value="1"/>
</dbReference>
<dbReference type="CDD" id="cd00075">
    <property type="entry name" value="HATPase"/>
    <property type="match status" value="1"/>
</dbReference>
<dbReference type="Proteomes" id="UP001058461">
    <property type="component" value="Chromosome"/>
</dbReference>
<dbReference type="PANTHER" id="PTHR43065:SF29">
    <property type="entry name" value="SENSOR PROTEIN KINASE FLES"/>
    <property type="match status" value="1"/>
</dbReference>
<dbReference type="InterPro" id="IPR003594">
    <property type="entry name" value="HATPase_dom"/>
</dbReference>
<evidence type="ECO:0000259" key="5">
    <source>
        <dbReference type="PROSITE" id="PS50112"/>
    </source>
</evidence>
<name>A0ABY5HCN8_9GAMM</name>
<evidence type="ECO:0000313" key="6">
    <source>
        <dbReference type="EMBL" id="UTW10045.1"/>
    </source>
</evidence>
<dbReference type="EMBL" id="CP073347">
    <property type="protein sequence ID" value="UTW10045.1"/>
    <property type="molecule type" value="Genomic_DNA"/>
</dbReference>
<gene>
    <name evidence="6" type="ORF">KDW95_12015</name>
</gene>
<dbReference type="InterPro" id="IPR036890">
    <property type="entry name" value="HATPase_C_sf"/>
</dbReference>
<dbReference type="Gene3D" id="3.30.565.10">
    <property type="entry name" value="Histidine kinase-like ATPase, C-terminal domain"/>
    <property type="match status" value="1"/>
</dbReference>
<dbReference type="CDD" id="cd00082">
    <property type="entry name" value="HisKA"/>
    <property type="match status" value="1"/>
</dbReference>
<dbReference type="PRINTS" id="PR00344">
    <property type="entry name" value="BCTRLSENSOR"/>
</dbReference>
<protein>
    <recommendedName>
        <fullName evidence="2">histidine kinase</fullName>
        <ecNumber evidence="2">2.7.13.3</ecNumber>
    </recommendedName>
</protein>
<dbReference type="CDD" id="cd00130">
    <property type="entry name" value="PAS"/>
    <property type="match status" value="1"/>
</dbReference>
<evidence type="ECO:0000256" key="2">
    <source>
        <dbReference type="ARBA" id="ARBA00012438"/>
    </source>
</evidence>
<feature type="domain" description="PAS" evidence="5">
    <location>
        <begin position="40"/>
        <end position="76"/>
    </location>
</feature>
<comment type="catalytic activity">
    <reaction evidence="1">
        <text>ATP + protein L-histidine = ADP + protein N-phospho-L-histidine.</text>
        <dbReference type="EC" id="2.7.13.3"/>
    </reaction>
</comment>
<accession>A0ABY5HCN8</accession>
<reference evidence="6" key="1">
    <citation type="submission" date="2021-04" db="EMBL/GenBank/DDBJ databases">
        <title>Oceanospirillales bacteria with DddD are important DMSP degraders in coastal seawater.</title>
        <authorList>
            <person name="Liu J."/>
        </authorList>
    </citation>
    <scope>NUCLEOTIDE SEQUENCE</scope>
    <source>
        <strain evidence="6">D13-1</strain>
    </source>
</reference>
<dbReference type="InterPro" id="IPR036097">
    <property type="entry name" value="HisK_dim/P_sf"/>
</dbReference>
<dbReference type="Gene3D" id="1.10.287.130">
    <property type="match status" value="1"/>
</dbReference>
<proteinExistence type="predicted"/>
<evidence type="ECO:0000313" key="7">
    <source>
        <dbReference type="Proteomes" id="UP001058461"/>
    </source>
</evidence>
<dbReference type="InterPro" id="IPR004358">
    <property type="entry name" value="Sig_transdc_His_kin-like_C"/>
</dbReference>
<dbReference type="SUPFAM" id="SSF55874">
    <property type="entry name" value="ATPase domain of HSP90 chaperone/DNA topoisomerase II/histidine kinase"/>
    <property type="match status" value="1"/>
</dbReference>
<dbReference type="SMART" id="SM00091">
    <property type="entry name" value="PAS"/>
    <property type="match status" value="1"/>
</dbReference>
<sequence>MSPASSERIAELEAQLRDARNALALERAARDGELEHNAGLAERMRKLLDLLPAGVILIDSAGLVAEANPAARDLLGEPLQGQLWIDIIRRSFAPRSDDGHEVSLRDGRRVHLATRAMDNEPGQLVLLTNQTETRLLQTRLSHYQRLSEMGRMMASLAHQIRTPLSAALLYTSHLGRAQLEDSQRLRFASKVKSRLVNLEQQVRDMLVFARGETRLDDRISTEELFSAIEDMLDAPLSSQDADCDCHNEAPGLWLQCNRETLLGALQNLVDNALQACGAGTTLAIRASLDGAYLRLEVIDQGPGMDAQTRAQAMQPFYTTKSHGTGLGLAVAQVVARAHHGSFELDSAPGQGTRAALLLPFLT</sequence>
<dbReference type="InterPro" id="IPR000014">
    <property type="entry name" value="PAS"/>
</dbReference>
<organism evidence="6 7">
    <name type="scientific">Marinobacterium rhizophilum</name>
    <dbReference type="NCBI Taxonomy" id="420402"/>
    <lineage>
        <taxon>Bacteria</taxon>
        <taxon>Pseudomonadati</taxon>
        <taxon>Pseudomonadota</taxon>
        <taxon>Gammaproteobacteria</taxon>
        <taxon>Oceanospirillales</taxon>
        <taxon>Oceanospirillaceae</taxon>
        <taxon>Marinobacterium</taxon>
    </lineage>
</organism>
<dbReference type="InterPro" id="IPR005467">
    <property type="entry name" value="His_kinase_dom"/>
</dbReference>
<evidence type="ECO:0000259" key="4">
    <source>
        <dbReference type="PROSITE" id="PS50109"/>
    </source>
</evidence>
<dbReference type="PROSITE" id="PS50112">
    <property type="entry name" value="PAS"/>
    <property type="match status" value="1"/>
</dbReference>